<reference evidence="1 2" key="1">
    <citation type="submission" date="2024-06" db="EMBL/GenBank/DDBJ databases">
        <title>The Natural Products Discovery Center: Release of the First 8490 Sequenced Strains for Exploring Actinobacteria Biosynthetic Diversity.</title>
        <authorList>
            <person name="Kalkreuter E."/>
            <person name="Kautsar S.A."/>
            <person name="Yang D."/>
            <person name="Bader C.D."/>
            <person name="Teijaro C.N."/>
            <person name="Fluegel L."/>
            <person name="Davis C.M."/>
            <person name="Simpson J.R."/>
            <person name="Lauterbach L."/>
            <person name="Steele A.D."/>
            <person name="Gui C."/>
            <person name="Meng S."/>
            <person name="Li G."/>
            <person name="Viehrig K."/>
            <person name="Ye F."/>
            <person name="Su P."/>
            <person name="Kiefer A.F."/>
            <person name="Nichols A."/>
            <person name="Cepeda A.J."/>
            <person name="Yan W."/>
            <person name="Fan B."/>
            <person name="Jiang Y."/>
            <person name="Adhikari A."/>
            <person name="Zheng C.-J."/>
            <person name="Schuster L."/>
            <person name="Cowan T.M."/>
            <person name="Smanski M.J."/>
            <person name="Chevrette M.G."/>
            <person name="De Carvalho L.P.S."/>
            <person name="Shen B."/>
        </authorList>
    </citation>
    <scope>NUCLEOTIDE SEQUENCE [LARGE SCALE GENOMIC DNA]</scope>
    <source>
        <strain evidence="1 2">NPDC020594</strain>
    </source>
</reference>
<sequence>MTKPRLTEEEHAQIGRQLDRMQTELAHLNVKLSNAYPLQGKDGVPLKKLAKVENTLRDLRYALENALLSDHPQADTSVYFPKS</sequence>
<organism evidence="1 2">
    <name type="scientific">Streptomyces flaveolus</name>
    <dbReference type="NCBI Taxonomy" id="67297"/>
    <lineage>
        <taxon>Bacteria</taxon>
        <taxon>Bacillati</taxon>
        <taxon>Actinomycetota</taxon>
        <taxon>Actinomycetes</taxon>
        <taxon>Kitasatosporales</taxon>
        <taxon>Streptomycetaceae</taxon>
        <taxon>Streptomyces</taxon>
    </lineage>
</organism>
<name>A0ABV3A7I0_9ACTN</name>
<accession>A0ABV3A7I0</accession>
<evidence type="ECO:0000313" key="2">
    <source>
        <dbReference type="Proteomes" id="UP001551011"/>
    </source>
</evidence>
<dbReference type="RefSeq" id="WP_359256183.1">
    <property type="nucleotide sequence ID" value="NZ_JBFAEG010000008.1"/>
</dbReference>
<gene>
    <name evidence="1" type="ORF">AB0H04_13610</name>
</gene>
<protein>
    <submittedName>
        <fullName evidence="1">Uncharacterized protein</fullName>
    </submittedName>
</protein>
<dbReference type="Proteomes" id="UP001551011">
    <property type="component" value="Unassembled WGS sequence"/>
</dbReference>
<comment type="caution">
    <text evidence="1">The sequence shown here is derived from an EMBL/GenBank/DDBJ whole genome shotgun (WGS) entry which is preliminary data.</text>
</comment>
<evidence type="ECO:0000313" key="1">
    <source>
        <dbReference type="EMBL" id="MEU5707891.1"/>
    </source>
</evidence>
<proteinExistence type="predicted"/>
<keyword evidence="2" id="KW-1185">Reference proteome</keyword>
<dbReference type="EMBL" id="JBFAEG010000008">
    <property type="protein sequence ID" value="MEU5707891.1"/>
    <property type="molecule type" value="Genomic_DNA"/>
</dbReference>